<sequence length="228" mass="25765">MICEENTTGNEDISAEDFCIPQTYPVENQESSHRERNEDTVEQQPFLRIETEDTSESPTTMRDKNMTGARKSVISDADDTADLMDESDISEHFEDAVSSPTSNKQINSEVSADVPRNKLDEEKTEDIESSVCIDSDKSDNEEGDTQELTNVFDDTVESLQRIAHPTEKHWQFPLHTQIACDLRMNKIDNCVQSCTICWKQRLIAKAPAGFELGMYGSQARHVIHSAMK</sequence>
<accession>K1PUK4</accession>
<organism evidence="2">
    <name type="scientific">Magallana gigas</name>
    <name type="common">Pacific oyster</name>
    <name type="synonym">Crassostrea gigas</name>
    <dbReference type="NCBI Taxonomy" id="29159"/>
    <lineage>
        <taxon>Eukaryota</taxon>
        <taxon>Metazoa</taxon>
        <taxon>Spiralia</taxon>
        <taxon>Lophotrochozoa</taxon>
        <taxon>Mollusca</taxon>
        <taxon>Bivalvia</taxon>
        <taxon>Autobranchia</taxon>
        <taxon>Pteriomorphia</taxon>
        <taxon>Ostreida</taxon>
        <taxon>Ostreoidea</taxon>
        <taxon>Ostreidae</taxon>
        <taxon>Magallana</taxon>
    </lineage>
</organism>
<gene>
    <name evidence="2" type="ORF">CGI_10017319</name>
</gene>
<feature type="compositionally biased region" description="Basic and acidic residues" evidence="1">
    <location>
        <begin position="30"/>
        <end position="39"/>
    </location>
</feature>
<dbReference type="AlphaFoldDB" id="K1PUK4"/>
<evidence type="ECO:0000313" key="2">
    <source>
        <dbReference type="EMBL" id="EKC27997.1"/>
    </source>
</evidence>
<dbReference type="InParanoid" id="K1PUK4"/>
<reference evidence="2" key="1">
    <citation type="journal article" date="2012" name="Nature">
        <title>The oyster genome reveals stress adaptation and complexity of shell formation.</title>
        <authorList>
            <person name="Zhang G."/>
            <person name="Fang X."/>
            <person name="Guo X."/>
            <person name="Li L."/>
            <person name="Luo R."/>
            <person name="Xu F."/>
            <person name="Yang P."/>
            <person name="Zhang L."/>
            <person name="Wang X."/>
            <person name="Qi H."/>
            <person name="Xiong Z."/>
            <person name="Que H."/>
            <person name="Xie Y."/>
            <person name="Holland P.W."/>
            <person name="Paps J."/>
            <person name="Zhu Y."/>
            <person name="Wu F."/>
            <person name="Chen Y."/>
            <person name="Wang J."/>
            <person name="Peng C."/>
            <person name="Meng J."/>
            <person name="Yang L."/>
            <person name="Liu J."/>
            <person name="Wen B."/>
            <person name="Zhang N."/>
            <person name="Huang Z."/>
            <person name="Zhu Q."/>
            <person name="Feng Y."/>
            <person name="Mount A."/>
            <person name="Hedgecock D."/>
            <person name="Xu Z."/>
            <person name="Liu Y."/>
            <person name="Domazet-Loso T."/>
            <person name="Du Y."/>
            <person name="Sun X."/>
            <person name="Zhang S."/>
            <person name="Liu B."/>
            <person name="Cheng P."/>
            <person name="Jiang X."/>
            <person name="Li J."/>
            <person name="Fan D."/>
            <person name="Wang W."/>
            <person name="Fu W."/>
            <person name="Wang T."/>
            <person name="Wang B."/>
            <person name="Zhang J."/>
            <person name="Peng Z."/>
            <person name="Li Y."/>
            <person name="Li N."/>
            <person name="Wang J."/>
            <person name="Chen M."/>
            <person name="He Y."/>
            <person name="Tan F."/>
            <person name="Song X."/>
            <person name="Zheng Q."/>
            <person name="Huang R."/>
            <person name="Yang H."/>
            <person name="Du X."/>
            <person name="Chen L."/>
            <person name="Yang M."/>
            <person name="Gaffney P.M."/>
            <person name="Wang S."/>
            <person name="Luo L."/>
            <person name="She Z."/>
            <person name="Ming Y."/>
            <person name="Huang W."/>
            <person name="Zhang S."/>
            <person name="Huang B."/>
            <person name="Zhang Y."/>
            <person name="Qu T."/>
            <person name="Ni P."/>
            <person name="Miao G."/>
            <person name="Wang J."/>
            <person name="Wang Q."/>
            <person name="Steinberg C.E."/>
            <person name="Wang H."/>
            <person name="Li N."/>
            <person name="Qian L."/>
            <person name="Zhang G."/>
            <person name="Li Y."/>
            <person name="Yang H."/>
            <person name="Liu X."/>
            <person name="Wang J."/>
            <person name="Yin Y."/>
            <person name="Wang J."/>
        </authorList>
    </citation>
    <scope>NUCLEOTIDE SEQUENCE [LARGE SCALE GENOMIC DNA]</scope>
    <source>
        <strain evidence="2">05x7-T-G4-1.051#20</strain>
    </source>
</reference>
<dbReference type="HOGENOM" id="CLU_1215794_0_0_1"/>
<name>K1PUK4_MAGGI</name>
<protein>
    <submittedName>
        <fullName evidence="2">Uncharacterized protein</fullName>
    </submittedName>
</protein>
<dbReference type="EMBL" id="JH815980">
    <property type="protein sequence ID" value="EKC27997.1"/>
    <property type="molecule type" value="Genomic_DNA"/>
</dbReference>
<evidence type="ECO:0000256" key="1">
    <source>
        <dbReference type="SAM" id="MobiDB-lite"/>
    </source>
</evidence>
<proteinExistence type="predicted"/>
<feature type="region of interest" description="Disordered" evidence="1">
    <location>
        <begin position="27"/>
        <end position="78"/>
    </location>
</feature>
<feature type="compositionally biased region" description="Polar residues" evidence="1">
    <location>
        <begin position="98"/>
        <end position="110"/>
    </location>
</feature>
<feature type="region of interest" description="Disordered" evidence="1">
    <location>
        <begin position="93"/>
        <end position="144"/>
    </location>
</feature>